<feature type="compositionally biased region" description="Polar residues" evidence="1">
    <location>
        <begin position="50"/>
        <end position="68"/>
    </location>
</feature>
<comment type="caution">
    <text evidence="2">The sequence shown here is derived from an EMBL/GenBank/DDBJ whole genome shotgun (WGS) entry which is preliminary data.</text>
</comment>
<accession>W7TLG4</accession>
<evidence type="ECO:0000313" key="2">
    <source>
        <dbReference type="EMBL" id="EWM21549.1"/>
    </source>
</evidence>
<dbReference type="Proteomes" id="UP000019335">
    <property type="component" value="Unassembled WGS sequence"/>
</dbReference>
<name>W7TLG4_9STRA</name>
<evidence type="ECO:0000313" key="3">
    <source>
        <dbReference type="Proteomes" id="UP000019335"/>
    </source>
</evidence>
<dbReference type="AlphaFoldDB" id="W7TLG4"/>
<organism evidence="2 3">
    <name type="scientific">Nannochloropsis gaditana</name>
    <dbReference type="NCBI Taxonomy" id="72520"/>
    <lineage>
        <taxon>Eukaryota</taxon>
        <taxon>Sar</taxon>
        <taxon>Stramenopiles</taxon>
        <taxon>Ochrophyta</taxon>
        <taxon>Eustigmatophyceae</taxon>
        <taxon>Eustigmatales</taxon>
        <taxon>Monodopsidaceae</taxon>
        <taxon>Nannochloropsis</taxon>
    </lineage>
</organism>
<protein>
    <submittedName>
        <fullName evidence="2">Uncharacterized protein</fullName>
    </submittedName>
</protein>
<dbReference type="EMBL" id="AZIL01002448">
    <property type="protein sequence ID" value="EWM21549.1"/>
    <property type="molecule type" value="Genomic_DNA"/>
</dbReference>
<feature type="region of interest" description="Disordered" evidence="1">
    <location>
        <begin position="46"/>
        <end position="68"/>
    </location>
</feature>
<proteinExistence type="predicted"/>
<reference evidence="2 3" key="1">
    <citation type="journal article" date="2014" name="Mol. Plant">
        <title>Chromosome Scale Genome Assembly and Transcriptome Profiling of Nannochloropsis gaditana in Nitrogen Depletion.</title>
        <authorList>
            <person name="Corteggiani Carpinelli E."/>
            <person name="Telatin A."/>
            <person name="Vitulo N."/>
            <person name="Forcato C."/>
            <person name="D'Angelo M."/>
            <person name="Schiavon R."/>
            <person name="Vezzi A."/>
            <person name="Giacometti G.M."/>
            <person name="Morosinotto T."/>
            <person name="Valle G."/>
        </authorList>
    </citation>
    <scope>NUCLEOTIDE SEQUENCE [LARGE SCALE GENOMIC DNA]</scope>
    <source>
        <strain evidence="2 3">B-31</strain>
    </source>
</reference>
<evidence type="ECO:0000256" key="1">
    <source>
        <dbReference type="SAM" id="MobiDB-lite"/>
    </source>
</evidence>
<keyword evidence="3" id="KW-1185">Reference proteome</keyword>
<gene>
    <name evidence="2" type="ORF">Naga_100564g3</name>
</gene>
<sequence length="81" mass="9273">MVYIGNSVSLTPPIFSKVFKNKQTKQSLRENNRSLNYLTSSFLHIHTNPHHTPQTSRPSSLNNDTSGSQTHEFVVFWKTRG</sequence>